<feature type="region of interest" description="Disordered" evidence="1">
    <location>
        <begin position="1"/>
        <end position="21"/>
    </location>
</feature>
<feature type="compositionally biased region" description="Basic and acidic residues" evidence="1">
    <location>
        <begin position="8"/>
        <end position="21"/>
    </location>
</feature>
<reference evidence="2" key="1">
    <citation type="submission" date="2021-06" db="EMBL/GenBank/DDBJ databases">
        <authorList>
            <person name="Kallberg Y."/>
            <person name="Tangrot J."/>
            <person name="Rosling A."/>
        </authorList>
    </citation>
    <scope>NUCLEOTIDE SEQUENCE</scope>
    <source>
        <strain evidence="2">CL551</strain>
    </source>
</reference>
<dbReference type="Proteomes" id="UP000789342">
    <property type="component" value="Unassembled WGS sequence"/>
</dbReference>
<evidence type="ECO:0000256" key="1">
    <source>
        <dbReference type="SAM" id="MobiDB-lite"/>
    </source>
</evidence>
<organism evidence="2 3">
    <name type="scientific">Acaulospora morrowiae</name>
    <dbReference type="NCBI Taxonomy" id="94023"/>
    <lineage>
        <taxon>Eukaryota</taxon>
        <taxon>Fungi</taxon>
        <taxon>Fungi incertae sedis</taxon>
        <taxon>Mucoromycota</taxon>
        <taxon>Glomeromycotina</taxon>
        <taxon>Glomeromycetes</taxon>
        <taxon>Diversisporales</taxon>
        <taxon>Acaulosporaceae</taxon>
        <taxon>Acaulospora</taxon>
    </lineage>
</organism>
<comment type="caution">
    <text evidence="2">The sequence shown here is derived from an EMBL/GenBank/DDBJ whole genome shotgun (WGS) entry which is preliminary data.</text>
</comment>
<accession>A0A9N9JFC1</accession>
<name>A0A9N9JFC1_9GLOM</name>
<gene>
    <name evidence="2" type="ORF">AMORRO_LOCUS17062</name>
</gene>
<protein>
    <submittedName>
        <fullName evidence="2">12433_t:CDS:1</fullName>
    </submittedName>
</protein>
<evidence type="ECO:0000313" key="2">
    <source>
        <dbReference type="EMBL" id="CAG8777775.1"/>
    </source>
</evidence>
<dbReference type="EMBL" id="CAJVPV010050420">
    <property type="protein sequence ID" value="CAG8777775.1"/>
    <property type="molecule type" value="Genomic_DNA"/>
</dbReference>
<evidence type="ECO:0000313" key="3">
    <source>
        <dbReference type="Proteomes" id="UP000789342"/>
    </source>
</evidence>
<proteinExistence type="predicted"/>
<dbReference type="AlphaFoldDB" id="A0A9N9JFC1"/>
<sequence>MTISKLFENTKDAKFSRPRRETKITKEKRILRIQEWDIVQERS</sequence>
<keyword evidence="3" id="KW-1185">Reference proteome</keyword>
<feature type="non-terminal residue" evidence="2">
    <location>
        <position position="43"/>
    </location>
</feature>